<sequence>MEWIRRETIGHGSFSTVSLATTSGNSTSSFPPLIAVKSSGVVCSAALRSERDVLYDLRDCPEIVRSFGEATTVENGEEVHNLFLEYASGGNLSDRVKNSGEALPECEVRRFTRSIVRGLRHAHAKGFAHCDVKLENVLVFGDGDTVKISDFGLAKRRGEVVAEIRGTPLYMSPEAVNHGEFESPGDIWALGCSVVEMSSGKTAWCLEEGVTNVMSLMVRIGSGDEVPTIPVELSEEGRDFVRRCFVKNPVERWTAQMLLDHPFLAVDDENSSGEQKASASPRDPFDFPDWNSVQSPVTVCSPVSYSPFECLVRSPEERISGLVSENVPDWSVSCDWVNVR</sequence>
<proteinExistence type="inferred from homology"/>
<evidence type="ECO:0000259" key="7">
    <source>
        <dbReference type="PROSITE" id="PS50011"/>
    </source>
</evidence>
<dbReference type="OrthoDB" id="8693905at2759"/>
<comment type="similarity">
    <text evidence="6">Belongs to the protein kinase superfamily.</text>
</comment>
<dbReference type="GO" id="GO:0004674">
    <property type="term" value="F:protein serine/threonine kinase activity"/>
    <property type="evidence" value="ECO:0007669"/>
    <property type="project" value="UniProtKB-KW"/>
</dbReference>
<dbReference type="InterPro" id="IPR000719">
    <property type="entry name" value="Prot_kinase_dom"/>
</dbReference>
<keyword evidence="1" id="KW-0808">Transferase</keyword>
<dbReference type="PANTHER" id="PTHR48011">
    <property type="entry name" value="CCR4-NOT TRANSCRIPTIONAL COMPLEX SUBUNIT CAF120-RELATED"/>
    <property type="match status" value="1"/>
</dbReference>
<evidence type="ECO:0000256" key="3">
    <source>
        <dbReference type="ARBA" id="ARBA00022777"/>
    </source>
</evidence>
<reference evidence="8 9" key="1">
    <citation type="submission" date="2020-02" db="EMBL/GenBank/DDBJ databases">
        <authorList>
            <person name="Ma Q."/>
            <person name="Huang Y."/>
            <person name="Song X."/>
            <person name="Pei D."/>
        </authorList>
    </citation>
    <scope>NUCLEOTIDE SEQUENCE [LARGE SCALE GENOMIC DNA]</scope>
    <source>
        <strain evidence="8">Sxm20200214</strain>
        <tissue evidence="8">Leaf</tissue>
    </source>
</reference>
<gene>
    <name evidence="8" type="ORF">Bca52824_095174</name>
</gene>
<keyword evidence="3" id="KW-0418">Kinase</keyword>
<dbReference type="PANTHER" id="PTHR48011:SF68">
    <property type="entry name" value="MITOGEN-ACTIVATED PROTEIN KINASE KINASE KINASE 21"/>
    <property type="match status" value="1"/>
</dbReference>
<evidence type="ECO:0000256" key="5">
    <source>
        <dbReference type="PROSITE-ProRule" id="PRU10141"/>
    </source>
</evidence>
<protein>
    <recommendedName>
        <fullName evidence="7">Protein kinase domain-containing protein</fullName>
    </recommendedName>
</protein>
<name>A0A8X7TI93_BRACI</name>
<dbReference type="CDD" id="cd06606">
    <property type="entry name" value="STKc_MAPKKK"/>
    <property type="match status" value="1"/>
</dbReference>
<evidence type="ECO:0000313" key="9">
    <source>
        <dbReference type="Proteomes" id="UP000886595"/>
    </source>
</evidence>
<dbReference type="InterPro" id="IPR011009">
    <property type="entry name" value="Kinase-like_dom_sf"/>
</dbReference>
<evidence type="ECO:0000256" key="6">
    <source>
        <dbReference type="RuleBase" id="RU000304"/>
    </source>
</evidence>
<evidence type="ECO:0000256" key="1">
    <source>
        <dbReference type="ARBA" id="ARBA00022679"/>
    </source>
</evidence>
<dbReference type="InterPro" id="IPR008271">
    <property type="entry name" value="Ser/Thr_kinase_AS"/>
</dbReference>
<feature type="domain" description="Protein kinase" evidence="7">
    <location>
        <begin position="3"/>
        <end position="264"/>
    </location>
</feature>
<dbReference type="PROSITE" id="PS00107">
    <property type="entry name" value="PROTEIN_KINASE_ATP"/>
    <property type="match status" value="1"/>
</dbReference>
<evidence type="ECO:0000256" key="4">
    <source>
        <dbReference type="ARBA" id="ARBA00022840"/>
    </source>
</evidence>
<keyword evidence="2 5" id="KW-0547">Nucleotide-binding</keyword>
<dbReference type="Pfam" id="PF00069">
    <property type="entry name" value="Pkinase"/>
    <property type="match status" value="1"/>
</dbReference>
<dbReference type="PROSITE" id="PS00108">
    <property type="entry name" value="PROTEIN_KINASE_ST"/>
    <property type="match status" value="1"/>
</dbReference>
<keyword evidence="9" id="KW-1185">Reference proteome</keyword>
<organism evidence="8 9">
    <name type="scientific">Brassica carinata</name>
    <name type="common">Ethiopian mustard</name>
    <name type="synonym">Abyssinian cabbage</name>
    <dbReference type="NCBI Taxonomy" id="52824"/>
    <lineage>
        <taxon>Eukaryota</taxon>
        <taxon>Viridiplantae</taxon>
        <taxon>Streptophyta</taxon>
        <taxon>Embryophyta</taxon>
        <taxon>Tracheophyta</taxon>
        <taxon>Spermatophyta</taxon>
        <taxon>Magnoliopsida</taxon>
        <taxon>eudicotyledons</taxon>
        <taxon>Gunneridae</taxon>
        <taxon>Pentapetalae</taxon>
        <taxon>rosids</taxon>
        <taxon>malvids</taxon>
        <taxon>Brassicales</taxon>
        <taxon>Brassicaceae</taxon>
        <taxon>Brassiceae</taxon>
        <taxon>Brassica</taxon>
    </lineage>
</organism>
<comment type="caution">
    <text evidence="8">The sequence shown here is derived from an EMBL/GenBank/DDBJ whole genome shotgun (WGS) entry which is preliminary data.</text>
</comment>
<accession>A0A8X7TI93</accession>
<feature type="binding site" evidence="5">
    <location>
        <position position="37"/>
    </location>
    <ligand>
        <name>ATP</name>
        <dbReference type="ChEBI" id="CHEBI:30616"/>
    </ligand>
</feature>
<evidence type="ECO:0000256" key="2">
    <source>
        <dbReference type="ARBA" id="ARBA00022741"/>
    </source>
</evidence>
<dbReference type="EMBL" id="JAAMPC010000292">
    <property type="protein sequence ID" value="KAG2242985.1"/>
    <property type="molecule type" value="Genomic_DNA"/>
</dbReference>
<dbReference type="InterPro" id="IPR017441">
    <property type="entry name" value="Protein_kinase_ATP_BS"/>
</dbReference>
<keyword evidence="6" id="KW-0723">Serine/threonine-protein kinase</keyword>
<keyword evidence="4 5" id="KW-0067">ATP-binding</keyword>
<dbReference type="GO" id="GO:0005524">
    <property type="term" value="F:ATP binding"/>
    <property type="evidence" value="ECO:0007669"/>
    <property type="project" value="UniProtKB-UniRule"/>
</dbReference>
<dbReference type="AlphaFoldDB" id="A0A8X7TI93"/>
<dbReference type="GO" id="GO:0007165">
    <property type="term" value="P:signal transduction"/>
    <property type="evidence" value="ECO:0007669"/>
    <property type="project" value="TreeGrafter"/>
</dbReference>
<dbReference type="Proteomes" id="UP000886595">
    <property type="component" value="Unassembled WGS sequence"/>
</dbReference>
<dbReference type="InterPro" id="IPR052751">
    <property type="entry name" value="Plant_MAPKKK"/>
</dbReference>
<dbReference type="Gene3D" id="1.10.510.10">
    <property type="entry name" value="Transferase(Phosphotransferase) domain 1"/>
    <property type="match status" value="1"/>
</dbReference>
<evidence type="ECO:0000313" key="8">
    <source>
        <dbReference type="EMBL" id="KAG2242985.1"/>
    </source>
</evidence>
<dbReference type="SUPFAM" id="SSF56112">
    <property type="entry name" value="Protein kinase-like (PK-like)"/>
    <property type="match status" value="1"/>
</dbReference>
<dbReference type="Gene3D" id="3.30.200.20">
    <property type="entry name" value="Phosphorylase Kinase, domain 1"/>
    <property type="match status" value="1"/>
</dbReference>
<dbReference type="PROSITE" id="PS50011">
    <property type="entry name" value="PROTEIN_KINASE_DOM"/>
    <property type="match status" value="1"/>
</dbReference>
<dbReference type="SMART" id="SM00220">
    <property type="entry name" value="S_TKc"/>
    <property type="match status" value="1"/>
</dbReference>